<dbReference type="RefSeq" id="XP_016457857.1">
    <property type="nucleotide sequence ID" value="XM_016602371.1"/>
</dbReference>
<evidence type="ECO:0000256" key="1">
    <source>
        <dbReference type="ARBA" id="ARBA00023002"/>
    </source>
</evidence>
<dbReference type="PIRSF" id="PIRSF000097">
    <property type="entry name" value="AKR"/>
    <property type="match status" value="1"/>
</dbReference>
<dbReference type="PRINTS" id="PR00069">
    <property type="entry name" value="ALDKETRDTASE"/>
</dbReference>
<dbReference type="GeneID" id="107781637"/>
<feature type="binding site" evidence="3">
    <location>
        <position position="128"/>
    </location>
    <ligand>
        <name>substrate</name>
    </ligand>
</feature>
<dbReference type="Gene3D" id="3.20.20.100">
    <property type="entry name" value="NADP-dependent oxidoreductase domain"/>
    <property type="match status" value="1"/>
</dbReference>
<dbReference type="AlphaFoldDB" id="A0A1S3Z144"/>
<feature type="region of interest" description="Disordered" evidence="5">
    <location>
        <begin position="1"/>
        <end position="22"/>
    </location>
</feature>
<dbReference type="FunFam" id="3.20.20.100:FF:000014">
    <property type="entry name" value="NAD(P)-linked oxidoreductase superfamily protein"/>
    <property type="match status" value="1"/>
</dbReference>
<evidence type="ECO:0000256" key="5">
    <source>
        <dbReference type="SAM" id="MobiDB-lite"/>
    </source>
</evidence>
<dbReference type="RefSeq" id="XP_016457857.1">
    <property type="nucleotide sequence ID" value="XM_016602371.2"/>
</dbReference>
<dbReference type="GO" id="GO:0044550">
    <property type="term" value="P:secondary metabolite biosynthetic process"/>
    <property type="evidence" value="ECO:0007669"/>
    <property type="project" value="UniProtKB-ARBA"/>
</dbReference>
<dbReference type="CDD" id="cd19124">
    <property type="entry name" value="AKR_AKR4A_4B"/>
    <property type="match status" value="1"/>
</dbReference>
<proteinExistence type="predicted"/>
<evidence type="ECO:0000256" key="2">
    <source>
        <dbReference type="PIRSR" id="PIRSR000097-1"/>
    </source>
</evidence>
<gene>
    <name evidence="8" type="primary">LOC107781637</name>
</gene>
<dbReference type="PANTHER" id="PTHR11732">
    <property type="entry name" value="ALDO/KETO REDUCTASE"/>
    <property type="match status" value="1"/>
</dbReference>
<dbReference type="PROSITE" id="PS00062">
    <property type="entry name" value="ALDOKETO_REDUCTASE_2"/>
    <property type="match status" value="1"/>
</dbReference>
<organism evidence="7 8">
    <name type="scientific">Nicotiana tabacum</name>
    <name type="common">Common tobacco</name>
    <dbReference type="NCBI Taxonomy" id="4097"/>
    <lineage>
        <taxon>Eukaryota</taxon>
        <taxon>Viridiplantae</taxon>
        <taxon>Streptophyta</taxon>
        <taxon>Embryophyta</taxon>
        <taxon>Tracheophyta</taxon>
        <taxon>Spermatophyta</taxon>
        <taxon>Magnoliopsida</taxon>
        <taxon>eudicotyledons</taxon>
        <taxon>Gunneridae</taxon>
        <taxon>Pentapetalae</taxon>
        <taxon>asterids</taxon>
        <taxon>lamiids</taxon>
        <taxon>Solanales</taxon>
        <taxon>Solanaceae</taxon>
        <taxon>Nicotianoideae</taxon>
        <taxon>Nicotianeae</taxon>
        <taxon>Nicotiana</taxon>
    </lineage>
</organism>
<dbReference type="InterPro" id="IPR023210">
    <property type="entry name" value="NADP_OxRdtase_dom"/>
</dbReference>
<evidence type="ECO:0000259" key="6">
    <source>
        <dbReference type="Pfam" id="PF00248"/>
    </source>
</evidence>
<dbReference type="PROSITE" id="PS00063">
    <property type="entry name" value="ALDOKETO_REDUCTASE_3"/>
    <property type="match status" value="1"/>
</dbReference>
<evidence type="ECO:0000256" key="4">
    <source>
        <dbReference type="PIRSR" id="PIRSR000097-3"/>
    </source>
</evidence>
<dbReference type="GO" id="GO:0005829">
    <property type="term" value="C:cytosol"/>
    <property type="evidence" value="ECO:0000318"/>
    <property type="project" value="GO_Central"/>
</dbReference>
<dbReference type="STRING" id="4097.A0A1S3Z144"/>
<evidence type="ECO:0000256" key="3">
    <source>
        <dbReference type="PIRSR" id="PIRSR000097-2"/>
    </source>
</evidence>
<reference evidence="8" key="2">
    <citation type="submission" date="2025-08" db="UniProtKB">
        <authorList>
            <consortium name="RefSeq"/>
        </authorList>
    </citation>
    <scope>IDENTIFICATION</scope>
    <source>
        <tissue evidence="8">Leaf</tissue>
    </source>
</reference>
<dbReference type="InterPro" id="IPR044497">
    <property type="entry name" value="AKR4A/B"/>
</dbReference>
<dbReference type="InterPro" id="IPR020471">
    <property type="entry name" value="AKR"/>
</dbReference>
<protein>
    <submittedName>
        <fullName evidence="8">Non-functional NADPH-dependent codeinone reductase 2</fullName>
    </submittedName>
</protein>
<dbReference type="InterPro" id="IPR018170">
    <property type="entry name" value="Aldo/ket_reductase_CS"/>
</dbReference>
<accession>A0A1S3Z144</accession>
<feature type="site" description="Lowers pKa of active site Tyr" evidence="4">
    <location>
        <position position="95"/>
    </location>
</feature>
<dbReference type="OrthoDB" id="416253at2759"/>
<sequence>MNQLDQHHHHFTTMPEIPMPSGSRRMPVLGFGTAADPPVEPEIIKTAVLQAIELGYRHFDTAALYNSEQPLGEAIIEAVNRGLIQSREQLFVTSKLWCSDAHPQHVLPALTKTLQNLKMDYIDLYLIHWPVSSKPGIHQYPIKKEDFLPMDFKSVWAAMEECQKLGLTKSIGVSNFSCKKLANVLATADIPPAVNQVEVSPCWQQKKLREFCKRNGVLVVGYSHLGSIGTFYGTNRVMESQVLKDIAKTKSKTVAQVALRWGYDQGIGVVVKSYNKERMKQNLEIFDWSLSDEECRKISEIPQSRACLGKDYTSPHGPYKTIEELWDEQL</sequence>
<keyword evidence="1" id="KW-0560">Oxidoreductase</keyword>
<dbReference type="PaxDb" id="4097-A0A1S3Z144"/>
<dbReference type="Proteomes" id="UP000790787">
    <property type="component" value="Chromosome 20"/>
</dbReference>
<evidence type="ECO:0000313" key="7">
    <source>
        <dbReference type="Proteomes" id="UP000790787"/>
    </source>
</evidence>
<dbReference type="KEGG" id="nta:107781637"/>
<dbReference type="SMR" id="A0A1S3Z144"/>
<reference evidence="7" key="1">
    <citation type="journal article" date="2014" name="Nat. Commun.">
        <title>The tobacco genome sequence and its comparison with those of tomato and potato.</title>
        <authorList>
            <person name="Sierro N."/>
            <person name="Battey J.N."/>
            <person name="Ouadi S."/>
            <person name="Bakaher N."/>
            <person name="Bovet L."/>
            <person name="Willig A."/>
            <person name="Goepfert S."/>
            <person name="Peitsch M.C."/>
            <person name="Ivanov N.V."/>
        </authorList>
    </citation>
    <scope>NUCLEOTIDE SEQUENCE [LARGE SCALE GENOMIC DNA]</scope>
</reference>
<name>A0A1S3Z144_TOBAC</name>
<evidence type="ECO:0000313" key="8">
    <source>
        <dbReference type="RefSeq" id="XP_016457857.1"/>
    </source>
</evidence>
<keyword evidence="7" id="KW-1185">Reference proteome</keyword>
<dbReference type="SUPFAM" id="SSF51430">
    <property type="entry name" value="NAD(P)-linked oxidoreductase"/>
    <property type="match status" value="1"/>
</dbReference>
<dbReference type="GO" id="GO:0004032">
    <property type="term" value="F:aldose reductase (NADPH) activity"/>
    <property type="evidence" value="ECO:0000318"/>
    <property type="project" value="GO_Central"/>
</dbReference>
<dbReference type="OMA" id="MHWPASL"/>
<dbReference type="PROSITE" id="PS00798">
    <property type="entry name" value="ALDOKETO_REDUCTASE_1"/>
    <property type="match status" value="1"/>
</dbReference>
<dbReference type="Pfam" id="PF00248">
    <property type="entry name" value="Aldo_ket_red"/>
    <property type="match status" value="1"/>
</dbReference>
<feature type="active site" description="Proton donor" evidence="2">
    <location>
        <position position="65"/>
    </location>
</feature>
<feature type="domain" description="NADP-dependent oxidoreductase" evidence="6">
    <location>
        <begin position="29"/>
        <end position="301"/>
    </location>
</feature>
<dbReference type="InterPro" id="IPR036812">
    <property type="entry name" value="NAD(P)_OxRdtase_dom_sf"/>
</dbReference>